<accession>A0A1H2QXA0</accession>
<feature type="domain" description="Carboxymuconolactone decarboxylase-like" evidence="1">
    <location>
        <begin position="62"/>
        <end position="113"/>
    </location>
</feature>
<dbReference type="NCBIfam" id="TIGR01926">
    <property type="entry name" value="peroxid_rel"/>
    <property type="match status" value="1"/>
</dbReference>
<dbReference type="GO" id="GO:0051920">
    <property type="term" value="F:peroxiredoxin activity"/>
    <property type="evidence" value="ECO:0007669"/>
    <property type="project" value="InterPro"/>
</dbReference>
<sequence length="205" mass="23373">MWSEKNYTLLKKRIMKQPDKNISRYPVPEFDSLPEDLKETFLAVQEQFGFVPNVFFALAHRPAELRAFLAYNEALMNKESGLTPAEKEMLIIAHSNYNGCTYCVMSHGAALRGITENPYIAEPIAVNYHEADITPREKAIIDFAMKLTIEPATVNENDFEVLKGFGLNDEDIWDVAGITSFFNLSNRMMNFAAVRPDDQFFSMGR</sequence>
<name>A0A1H2QXA0_9FLAO</name>
<organism evidence="2 3">
    <name type="scientific">Lutibacter oricola</name>
    <dbReference type="NCBI Taxonomy" id="762486"/>
    <lineage>
        <taxon>Bacteria</taxon>
        <taxon>Pseudomonadati</taxon>
        <taxon>Bacteroidota</taxon>
        <taxon>Flavobacteriia</taxon>
        <taxon>Flavobacteriales</taxon>
        <taxon>Flavobacteriaceae</taxon>
        <taxon>Lutibacter</taxon>
    </lineage>
</organism>
<reference evidence="2 3" key="1">
    <citation type="submission" date="2016-10" db="EMBL/GenBank/DDBJ databases">
        <authorList>
            <person name="de Groot N.N."/>
        </authorList>
    </citation>
    <scope>NUCLEOTIDE SEQUENCE [LARGE SCALE GENOMIC DNA]</scope>
    <source>
        <strain evidence="2 3">DSM 24956</strain>
    </source>
</reference>
<evidence type="ECO:0000313" key="3">
    <source>
        <dbReference type="Proteomes" id="UP000199595"/>
    </source>
</evidence>
<gene>
    <name evidence="2" type="ORF">SAMN05444411_101100</name>
</gene>
<keyword evidence="2" id="KW-0560">Oxidoreductase</keyword>
<dbReference type="InterPro" id="IPR003779">
    <property type="entry name" value="CMD-like"/>
</dbReference>
<dbReference type="PANTHER" id="PTHR35446:SF2">
    <property type="entry name" value="CARBOXYMUCONOLACTONE DECARBOXYLASE-LIKE DOMAIN-CONTAINING PROTEIN"/>
    <property type="match status" value="1"/>
</dbReference>
<keyword evidence="3" id="KW-1185">Reference proteome</keyword>
<dbReference type="Gene3D" id="1.20.1290.10">
    <property type="entry name" value="AhpD-like"/>
    <property type="match status" value="1"/>
</dbReference>
<evidence type="ECO:0000259" key="1">
    <source>
        <dbReference type="Pfam" id="PF02627"/>
    </source>
</evidence>
<dbReference type="EMBL" id="FNNJ01000001">
    <property type="protein sequence ID" value="SDW11751.1"/>
    <property type="molecule type" value="Genomic_DNA"/>
</dbReference>
<dbReference type="Gene3D" id="1.20.5.810">
    <property type="entry name" value="AhpD-like"/>
    <property type="match status" value="1"/>
</dbReference>
<proteinExistence type="predicted"/>
<protein>
    <submittedName>
        <fullName evidence="2">Uncharacterized peroxidase-related enzyme</fullName>
    </submittedName>
</protein>
<dbReference type="InterPro" id="IPR004675">
    <property type="entry name" value="AhpD_core"/>
</dbReference>
<dbReference type="Pfam" id="PF02627">
    <property type="entry name" value="CMD"/>
    <property type="match status" value="1"/>
</dbReference>
<dbReference type="SUPFAM" id="SSF69118">
    <property type="entry name" value="AhpD-like"/>
    <property type="match status" value="1"/>
</dbReference>
<dbReference type="NCBIfam" id="TIGR00778">
    <property type="entry name" value="ahpD_dom"/>
    <property type="match status" value="1"/>
</dbReference>
<evidence type="ECO:0000313" key="2">
    <source>
        <dbReference type="EMBL" id="SDW11751.1"/>
    </source>
</evidence>
<dbReference type="Proteomes" id="UP000199595">
    <property type="component" value="Unassembled WGS sequence"/>
</dbReference>
<keyword evidence="2" id="KW-0575">Peroxidase</keyword>
<dbReference type="AlphaFoldDB" id="A0A1H2QXA0"/>
<dbReference type="STRING" id="762486.SAMN05444411_101100"/>
<dbReference type="InterPro" id="IPR010195">
    <property type="entry name" value="Uncharacterised_peroxidase-rel"/>
</dbReference>
<dbReference type="PANTHER" id="PTHR35446">
    <property type="entry name" value="SI:CH211-175M2.5"/>
    <property type="match status" value="1"/>
</dbReference>
<dbReference type="InterPro" id="IPR029032">
    <property type="entry name" value="AhpD-like"/>
</dbReference>